<proteinExistence type="predicted"/>
<organism evidence="1">
    <name type="scientific">marine sediment metagenome</name>
    <dbReference type="NCBI Taxonomy" id="412755"/>
    <lineage>
        <taxon>unclassified sequences</taxon>
        <taxon>metagenomes</taxon>
        <taxon>ecological metagenomes</taxon>
    </lineage>
</organism>
<protein>
    <submittedName>
        <fullName evidence="1">Uncharacterized protein</fullName>
    </submittedName>
</protein>
<comment type="caution">
    <text evidence="1">The sequence shown here is derived from an EMBL/GenBank/DDBJ whole genome shotgun (WGS) entry which is preliminary data.</text>
</comment>
<name>A0A0F9E6D4_9ZZZZ</name>
<reference evidence="1" key="1">
    <citation type="journal article" date="2015" name="Nature">
        <title>Complex archaea that bridge the gap between prokaryotes and eukaryotes.</title>
        <authorList>
            <person name="Spang A."/>
            <person name="Saw J.H."/>
            <person name="Jorgensen S.L."/>
            <person name="Zaremba-Niedzwiedzka K."/>
            <person name="Martijn J."/>
            <person name="Lind A.E."/>
            <person name="van Eijk R."/>
            <person name="Schleper C."/>
            <person name="Guy L."/>
            <person name="Ettema T.J."/>
        </authorList>
    </citation>
    <scope>NUCLEOTIDE SEQUENCE</scope>
</reference>
<dbReference type="AlphaFoldDB" id="A0A0F9E6D4"/>
<sequence>MILQCREFLKRLGYMIAGSIIVPYVPRTFYSFPSKKIFSVEKFIDYLIKANEENVRKILNYYSMPKIV</sequence>
<dbReference type="EMBL" id="LAZR01036220">
    <property type="protein sequence ID" value="KKL25421.1"/>
    <property type="molecule type" value="Genomic_DNA"/>
</dbReference>
<evidence type="ECO:0000313" key="1">
    <source>
        <dbReference type="EMBL" id="KKL25421.1"/>
    </source>
</evidence>
<accession>A0A0F9E6D4</accession>
<gene>
    <name evidence="1" type="ORF">LCGC14_2405470</name>
</gene>